<dbReference type="SMART" id="SM00717">
    <property type="entry name" value="SANT"/>
    <property type="match status" value="1"/>
</dbReference>
<reference evidence="3 4" key="1">
    <citation type="journal article" name="Sci. Rep.">
        <title>Genome-scale phylogenetic analyses confirm Olpidium as the closest living zoosporic fungus to the non-flagellated, terrestrial fungi.</title>
        <authorList>
            <person name="Chang Y."/>
            <person name="Rochon D."/>
            <person name="Sekimoto S."/>
            <person name="Wang Y."/>
            <person name="Chovatia M."/>
            <person name="Sandor L."/>
            <person name="Salamov A."/>
            <person name="Grigoriev I.V."/>
            <person name="Stajich J.E."/>
            <person name="Spatafora J.W."/>
        </authorList>
    </citation>
    <scope>NUCLEOTIDE SEQUENCE [LARGE SCALE GENOMIC DNA]</scope>
    <source>
        <strain evidence="3">S191</strain>
    </source>
</reference>
<proteinExistence type="predicted"/>
<dbReference type="AlphaFoldDB" id="A0A8H8A1X6"/>
<dbReference type="CDD" id="cd00167">
    <property type="entry name" value="SANT"/>
    <property type="match status" value="1"/>
</dbReference>
<feature type="domain" description="Myb-like" evidence="2">
    <location>
        <begin position="93"/>
        <end position="150"/>
    </location>
</feature>
<accession>A0A8H8A1X6</accession>
<dbReference type="Gene3D" id="1.10.10.60">
    <property type="entry name" value="Homeodomain-like"/>
    <property type="match status" value="1"/>
</dbReference>
<gene>
    <name evidence="3" type="ORF">BJ554DRAFT_7388</name>
</gene>
<feature type="compositionally biased region" description="Gly residues" evidence="1">
    <location>
        <begin position="1"/>
        <end position="25"/>
    </location>
</feature>
<evidence type="ECO:0000256" key="1">
    <source>
        <dbReference type="SAM" id="MobiDB-lite"/>
    </source>
</evidence>
<feature type="region of interest" description="Disordered" evidence="1">
    <location>
        <begin position="58"/>
        <end position="96"/>
    </location>
</feature>
<dbReference type="Proteomes" id="UP000673691">
    <property type="component" value="Unassembled WGS sequence"/>
</dbReference>
<evidence type="ECO:0000313" key="4">
    <source>
        <dbReference type="Proteomes" id="UP000673691"/>
    </source>
</evidence>
<sequence>GGASVRGSGDGSGGGVGEPRAGEGGAAAPLADGAAAAALPPRAHLRLPRPAPGAAVLAAGAAQETASSSVVRETGGVDRRATTTLGPPPVGAARRSTRRLWSEDEVTNLITAINSPEARLCESAEKWTTVASKVAGRSAQQCQRKAQYLLRTGKGSSLLPAWTPEEDAELWALAQALRNGRERAWTSAAARITGRSRKAVVGRTREGPEVRARVCREQDSGAAAAVKPRPWTAEEIAAVGAEFERRLVARVEAFDLRVPVPLLKHWTFDEDTILLSWANKSRMRDYNEIAYTLGRSKATPEGAEITTGKGLHFGWWFLFARRTQFPAVLISRLTCHVVDFEFGPQLSRLNGKNVSLSSAIAPLGGPKASKAARPAPAPTPVTANPAPEACDSAGVASGASGAIPEGRLRRFAPFGAGDANATGGLLLCKMIPEARFRQPPRRLFLSEEAVTTTALFVPSQRNGGHGWFVHCGIASTTVDNATDLNALGAYGSNPASAYNLKLYGE</sequence>
<feature type="region of interest" description="Disordered" evidence="1">
    <location>
        <begin position="1"/>
        <end position="28"/>
    </location>
</feature>
<dbReference type="PROSITE" id="PS50090">
    <property type="entry name" value="MYB_LIKE"/>
    <property type="match status" value="1"/>
</dbReference>
<dbReference type="EMBL" id="JAEFCI010000570">
    <property type="protein sequence ID" value="KAG5463451.1"/>
    <property type="molecule type" value="Genomic_DNA"/>
</dbReference>
<evidence type="ECO:0000259" key="2">
    <source>
        <dbReference type="PROSITE" id="PS50090"/>
    </source>
</evidence>
<dbReference type="InterPro" id="IPR009057">
    <property type="entry name" value="Homeodomain-like_sf"/>
</dbReference>
<feature type="region of interest" description="Disordered" evidence="1">
    <location>
        <begin position="367"/>
        <end position="389"/>
    </location>
</feature>
<dbReference type="InterPro" id="IPR001005">
    <property type="entry name" value="SANT/Myb"/>
</dbReference>
<dbReference type="SUPFAM" id="SSF46689">
    <property type="entry name" value="Homeodomain-like"/>
    <property type="match status" value="1"/>
</dbReference>
<protein>
    <recommendedName>
        <fullName evidence="2">Myb-like domain-containing protein</fullName>
    </recommendedName>
</protein>
<organism evidence="3 4">
    <name type="scientific">Olpidium bornovanus</name>
    <dbReference type="NCBI Taxonomy" id="278681"/>
    <lineage>
        <taxon>Eukaryota</taxon>
        <taxon>Fungi</taxon>
        <taxon>Fungi incertae sedis</taxon>
        <taxon>Olpidiomycota</taxon>
        <taxon>Olpidiomycotina</taxon>
        <taxon>Olpidiomycetes</taxon>
        <taxon>Olpidiales</taxon>
        <taxon>Olpidiaceae</taxon>
        <taxon>Olpidium</taxon>
    </lineage>
</organism>
<name>A0A8H8A1X6_9FUNG</name>
<keyword evidence="4" id="KW-1185">Reference proteome</keyword>
<feature type="non-terminal residue" evidence="3">
    <location>
        <position position="1"/>
    </location>
</feature>
<comment type="caution">
    <text evidence="3">The sequence shown here is derived from an EMBL/GenBank/DDBJ whole genome shotgun (WGS) entry which is preliminary data.</text>
</comment>
<evidence type="ECO:0000313" key="3">
    <source>
        <dbReference type="EMBL" id="KAG5463451.1"/>
    </source>
</evidence>